<dbReference type="EMBL" id="VFPD01000001">
    <property type="protein sequence ID" value="TQM22135.1"/>
    <property type="molecule type" value="Genomic_DNA"/>
</dbReference>
<evidence type="ECO:0000256" key="1">
    <source>
        <dbReference type="SAM" id="MobiDB-lite"/>
    </source>
</evidence>
<evidence type="ECO:0000313" key="2">
    <source>
        <dbReference type="EMBL" id="TQM22135.1"/>
    </source>
</evidence>
<dbReference type="Proteomes" id="UP000316437">
    <property type="component" value="Unassembled WGS sequence"/>
</dbReference>
<sequence length="385" mass="42474">MQTKTNVFLDFDNTQFDGHLHNSLAQFIRQYEDNDINGLTRKQLERELMNIGPLSEGSKQAVKDALELSLTMDRGRAKGNPKHKAHSFEFFDGKGLNDFVGKSKGQGVDVVVLTASMYPNAIKAVYAMSGLTELKDISIISVPINSDRIKMAQDKTTEIQKYEENQRVRNQDLHTVHNIFVDDSKENIQVFRNNSNSATNTGILVPNGIVLKDLTTAVEKTLSGKQESVSKGVSLSAPEVPPRTPVVPPKAKTDKASAHDYTENQDTEEGLYAYRDAAGELHSSKHKYKENVVLNDKNDIKGNLSKFTETQNKPQMIREQGGKSQASQAKGMDRSQVAPPLPPKAKTDQAPAVPPRGKVDQAPPVPPRAKADQAPPVPARAQRMR</sequence>
<feature type="compositionally biased region" description="Polar residues" evidence="1">
    <location>
        <begin position="305"/>
        <end position="314"/>
    </location>
</feature>
<feature type="region of interest" description="Disordered" evidence="1">
    <location>
        <begin position="304"/>
        <end position="385"/>
    </location>
</feature>
<organism evidence="2 3">
    <name type="scientific">Chryseobacterium aquifrigidense</name>
    <dbReference type="NCBI Taxonomy" id="558021"/>
    <lineage>
        <taxon>Bacteria</taxon>
        <taxon>Pseudomonadati</taxon>
        <taxon>Bacteroidota</taxon>
        <taxon>Flavobacteriia</taxon>
        <taxon>Flavobacteriales</taxon>
        <taxon>Weeksellaceae</taxon>
        <taxon>Chryseobacterium group</taxon>
        <taxon>Chryseobacterium</taxon>
    </lineage>
</organism>
<feature type="compositionally biased region" description="Basic and acidic residues" evidence="1">
    <location>
        <begin position="251"/>
        <end position="262"/>
    </location>
</feature>
<dbReference type="RefSeq" id="WP_142016865.1">
    <property type="nucleotide sequence ID" value="NZ_VFPD01000001.1"/>
</dbReference>
<keyword evidence="3" id="KW-1185">Reference proteome</keyword>
<name>A0A543EKL3_9FLAO</name>
<feature type="compositionally biased region" description="Pro residues" evidence="1">
    <location>
        <begin position="239"/>
        <end position="248"/>
    </location>
</feature>
<accession>A0A543EKL3</accession>
<gene>
    <name evidence="2" type="ORF">FB551_1841</name>
</gene>
<comment type="caution">
    <text evidence="2">The sequence shown here is derived from an EMBL/GenBank/DDBJ whole genome shotgun (WGS) entry which is preliminary data.</text>
</comment>
<feature type="region of interest" description="Disordered" evidence="1">
    <location>
        <begin position="225"/>
        <end position="269"/>
    </location>
</feature>
<protein>
    <submittedName>
        <fullName evidence="2">Uncharacterized protein</fullName>
    </submittedName>
</protein>
<evidence type="ECO:0000313" key="3">
    <source>
        <dbReference type="Proteomes" id="UP000316437"/>
    </source>
</evidence>
<dbReference type="AlphaFoldDB" id="A0A543EKL3"/>
<reference evidence="2 3" key="1">
    <citation type="submission" date="2019-06" db="EMBL/GenBank/DDBJ databases">
        <title>Sorghum-associated microbial communities from plants grown in Nebraska, USA.</title>
        <authorList>
            <person name="Schachtman D."/>
        </authorList>
    </citation>
    <scope>NUCLEOTIDE SEQUENCE [LARGE SCALE GENOMIC DNA]</scope>
    <source>
        <strain evidence="2 3">110</strain>
    </source>
</reference>
<proteinExistence type="predicted"/>